<organism evidence="1 2">
    <name type="scientific">Xenoophorus captivus</name>
    <dbReference type="NCBI Taxonomy" id="1517983"/>
    <lineage>
        <taxon>Eukaryota</taxon>
        <taxon>Metazoa</taxon>
        <taxon>Chordata</taxon>
        <taxon>Craniata</taxon>
        <taxon>Vertebrata</taxon>
        <taxon>Euteleostomi</taxon>
        <taxon>Actinopterygii</taxon>
        <taxon>Neopterygii</taxon>
        <taxon>Teleostei</taxon>
        <taxon>Neoteleostei</taxon>
        <taxon>Acanthomorphata</taxon>
        <taxon>Ovalentaria</taxon>
        <taxon>Atherinomorphae</taxon>
        <taxon>Cyprinodontiformes</taxon>
        <taxon>Goodeidae</taxon>
        <taxon>Xenoophorus</taxon>
    </lineage>
</organism>
<evidence type="ECO:0000313" key="1">
    <source>
        <dbReference type="EMBL" id="MEQ2212203.1"/>
    </source>
</evidence>
<proteinExistence type="predicted"/>
<dbReference type="Proteomes" id="UP001434883">
    <property type="component" value="Unassembled WGS sequence"/>
</dbReference>
<comment type="caution">
    <text evidence="1">The sequence shown here is derived from an EMBL/GenBank/DDBJ whole genome shotgun (WGS) entry which is preliminary data.</text>
</comment>
<dbReference type="SUPFAM" id="SSF117281">
    <property type="entry name" value="Kelch motif"/>
    <property type="match status" value="1"/>
</dbReference>
<accession>A0ABV0RXB2</accession>
<dbReference type="Gene3D" id="2.120.10.80">
    <property type="entry name" value="Kelch-type beta propeller"/>
    <property type="match status" value="1"/>
</dbReference>
<gene>
    <name evidence="1" type="ORF">XENOCAPTIV_027437</name>
</gene>
<protein>
    <submittedName>
        <fullName evidence="1">Uncharacterized protein</fullName>
    </submittedName>
</protein>
<feature type="non-terminal residue" evidence="1">
    <location>
        <position position="1"/>
    </location>
</feature>
<dbReference type="PANTHER" id="PTHR45632">
    <property type="entry name" value="LD33804P"/>
    <property type="match status" value="1"/>
</dbReference>
<dbReference type="PANTHER" id="PTHR45632:SF6">
    <property type="entry name" value="KELCH-LIKE PROTEIN 14"/>
    <property type="match status" value="1"/>
</dbReference>
<reference evidence="1 2" key="1">
    <citation type="submission" date="2021-06" db="EMBL/GenBank/DDBJ databases">
        <authorList>
            <person name="Palmer J.M."/>
        </authorList>
    </citation>
    <scope>NUCLEOTIDE SEQUENCE [LARGE SCALE GENOMIC DNA]</scope>
    <source>
        <strain evidence="1 2">XC_2019</strain>
        <tissue evidence="1">Muscle</tissue>
    </source>
</reference>
<name>A0ABV0RXB2_9TELE</name>
<dbReference type="EMBL" id="JAHRIN010059528">
    <property type="protein sequence ID" value="MEQ2212203.1"/>
    <property type="molecule type" value="Genomic_DNA"/>
</dbReference>
<keyword evidence="2" id="KW-1185">Reference proteome</keyword>
<evidence type="ECO:0000313" key="2">
    <source>
        <dbReference type="Proteomes" id="UP001434883"/>
    </source>
</evidence>
<dbReference type="InterPro" id="IPR015915">
    <property type="entry name" value="Kelch-typ_b-propeller"/>
</dbReference>
<sequence length="107" mass="11752">GVHNGEYVSWLYCYDPVMDVWARKQDMNTKRAIHVLAGMNDRLYAIGGNHLKGCLQVFYHLLQPREGNVDGAGGRGCGALGGPSLLHSHPACLPSFQQMTTNPADER</sequence>